<dbReference type="InterPro" id="IPR037516">
    <property type="entry name" value="Tripartite_DENN"/>
</dbReference>
<dbReference type="InterPro" id="IPR005113">
    <property type="entry name" value="uDENN_dom"/>
</dbReference>
<evidence type="ECO:0000259" key="3">
    <source>
        <dbReference type="PROSITE" id="PS50211"/>
    </source>
</evidence>
<dbReference type="GO" id="GO:0031410">
    <property type="term" value="C:cytoplasmic vesicle"/>
    <property type="evidence" value="ECO:0007669"/>
    <property type="project" value="TreeGrafter"/>
</dbReference>
<comment type="caution">
    <text evidence="4">The sequence shown here is derived from an EMBL/GenBank/DDBJ whole genome shotgun (WGS) entry which is preliminary data.</text>
</comment>
<feature type="region of interest" description="Disordered" evidence="2">
    <location>
        <begin position="774"/>
        <end position="854"/>
    </location>
</feature>
<reference evidence="4" key="1">
    <citation type="journal article" date="2023" name="Mol. Phylogenet. Evol.">
        <title>Genome-scale phylogeny and comparative genomics of the fungal order Sordariales.</title>
        <authorList>
            <person name="Hensen N."/>
            <person name="Bonometti L."/>
            <person name="Westerberg I."/>
            <person name="Brannstrom I.O."/>
            <person name="Guillou S."/>
            <person name="Cros-Aarteil S."/>
            <person name="Calhoun S."/>
            <person name="Haridas S."/>
            <person name="Kuo A."/>
            <person name="Mondo S."/>
            <person name="Pangilinan J."/>
            <person name="Riley R."/>
            <person name="LaButti K."/>
            <person name="Andreopoulos B."/>
            <person name="Lipzen A."/>
            <person name="Chen C."/>
            <person name="Yan M."/>
            <person name="Daum C."/>
            <person name="Ng V."/>
            <person name="Clum A."/>
            <person name="Steindorff A."/>
            <person name="Ohm R.A."/>
            <person name="Martin F."/>
            <person name="Silar P."/>
            <person name="Natvig D.O."/>
            <person name="Lalanne C."/>
            <person name="Gautier V."/>
            <person name="Ament-Velasquez S.L."/>
            <person name="Kruys A."/>
            <person name="Hutchinson M.I."/>
            <person name="Powell A.J."/>
            <person name="Barry K."/>
            <person name="Miller A.N."/>
            <person name="Grigoriev I.V."/>
            <person name="Debuchy R."/>
            <person name="Gladieux P."/>
            <person name="Hiltunen Thoren M."/>
            <person name="Johannesson H."/>
        </authorList>
    </citation>
    <scope>NUCLEOTIDE SEQUENCE</scope>
    <source>
        <strain evidence="4">CBS 103.79</strain>
    </source>
</reference>
<gene>
    <name evidence="4" type="ORF">C8A05DRAFT_36134</name>
</gene>
<dbReference type="InterPro" id="IPR051696">
    <property type="entry name" value="DENN_Domain_GEFs"/>
</dbReference>
<sequence>MPPSLSTHASFTRPRTGDRDARPVTREADSNLIIPSRTSSLHSRITQPIPSTLNMKPQQRTPKTLTHAYMVCGVGREPSQWVKAPTPAQGKIGHMKGAVPQFWLPEILGSSPRLEQDNEIARALHSAMRACFPHDVEICTGRSQPHCVHHAFVLQQDSSHTLYGICLRVWSRADEKRAETIRELRKRTEPDFYDNPEEQYWIPYCLSFLSRYPLYNLLGDYLRGMWIHWNKATNLFHAEEVSRILSFPAPRLNDLVRIDMKDYALCYQFPSSPTGFQNFAMWPLFCCLSIPNIVGVIEAAISPTRRIIFVSHYPAMLTMAAEAVRFCVRVYEWSGLYVPVVHARHAKDLVDEPGPYILGITAECRSLFSAPTDALVVDLDRNFVLTSNPPTALQPSQRNKFVTRLTQALNGDVTPSGVPQHLRSAYGGGKLVPAGQIIVMRGEVESIQDPEWWNQDAIMAVMDHVCEKMGRNTGLKAVFGGSVKKPLMTKVSMRHLNEIVRERNQYSRDALEAWQDFINLKGRMDTELGKVSKRNNYLVEELESWKQQFLKFQAFADTLTKETQDLKVKIEGHKRENRRLASLIDQQKDDATRLSVRLAGTEKQRDDALEALVLQQEIAEELERERKRNRKELSALQHTNVTIARQRDEARRVVLHLRSLISGQHHHMEHLVKTLTSPDELAAEIEAGFAAQEEAAEAAAAEQGVDEKDARFIKNLALASRRISTQTFIDVADRHLKDKTDAIAHIIRNIAEQCQAAVEGLQLAHDAELGRPLSAASRARDFSKSRRGSSLSTTASDDGAGSSAAASDVGDDGTLLRPNSGRISSIPPTPDLIPNRSSTSMSIASTTATTPERGSQQYLLGGGISSSGHAHGLGGMVHDIPTKIVEDDEDVDDLAADERILAESESNPIPGPPQEPGVVGKHAESLMHRPSGARISALGSSR</sequence>
<dbReference type="Gene3D" id="3.40.50.11500">
    <property type="match status" value="1"/>
</dbReference>
<feature type="compositionally biased region" description="Polar residues" evidence="2">
    <location>
        <begin position="1"/>
        <end position="10"/>
    </location>
</feature>
<keyword evidence="1" id="KW-0175">Coiled coil</keyword>
<feature type="compositionally biased region" description="Low complexity" evidence="2">
    <location>
        <begin position="837"/>
        <end position="854"/>
    </location>
</feature>
<dbReference type="SMART" id="SM00799">
    <property type="entry name" value="DENN"/>
    <property type="match status" value="1"/>
</dbReference>
<dbReference type="SMART" id="SM00800">
    <property type="entry name" value="uDENN"/>
    <property type="match status" value="1"/>
</dbReference>
<dbReference type="Proteomes" id="UP001303889">
    <property type="component" value="Unassembled WGS sequence"/>
</dbReference>
<evidence type="ECO:0000313" key="4">
    <source>
        <dbReference type="EMBL" id="KAK3900245.1"/>
    </source>
</evidence>
<dbReference type="InterPro" id="IPR043153">
    <property type="entry name" value="DENN_C"/>
</dbReference>
<dbReference type="PANTHER" id="PTHR12296">
    <property type="entry name" value="DENN DOMAIN-CONTAINING PROTEIN 4"/>
    <property type="match status" value="1"/>
</dbReference>
<evidence type="ECO:0000313" key="5">
    <source>
        <dbReference type="Proteomes" id="UP001303889"/>
    </source>
</evidence>
<dbReference type="EMBL" id="MU855692">
    <property type="protein sequence ID" value="KAK3900245.1"/>
    <property type="molecule type" value="Genomic_DNA"/>
</dbReference>
<dbReference type="PROSITE" id="PS50211">
    <property type="entry name" value="DENN"/>
    <property type="match status" value="1"/>
</dbReference>
<accession>A0AAN6RRF8</accession>
<keyword evidence="5" id="KW-1185">Reference proteome</keyword>
<name>A0AAN6RRF8_9PEZI</name>
<feature type="region of interest" description="Disordered" evidence="2">
    <location>
        <begin position="1"/>
        <end position="29"/>
    </location>
</feature>
<evidence type="ECO:0000256" key="2">
    <source>
        <dbReference type="SAM" id="MobiDB-lite"/>
    </source>
</evidence>
<dbReference type="Pfam" id="PF02141">
    <property type="entry name" value="DENN"/>
    <property type="match status" value="1"/>
</dbReference>
<feature type="compositionally biased region" description="Basic and acidic residues" evidence="2">
    <location>
        <begin position="15"/>
        <end position="29"/>
    </location>
</feature>
<protein>
    <submittedName>
        <fullName evidence="4">AEX-3 domain-containing protein</fullName>
    </submittedName>
</protein>
<dbReference type="Gene3D" id="3.30.450.200">
    <property type="match status" value="1"/>
</dbReference>
<dbReference type="Pfam" id="PF03456">
    <property type="entry name" value="uDENN"/>
    <property type="match status" value="1"/>
</dbReference>
<feature type="coiled-coil region" evidence="1">
    <location>
        <begin position="556"/>
        <end position="639"/>
    </location>
</feature>
<feature type="region of interest" description="Disordered" evidence="2">
    <location>
        <begin position="901"/>
        <end position="942"/>
    </location>
</feature>
<proteinExistence type="predicted"/>
<dbReference type="AlphaFoldDB" id="A0AAN6RRF8"/>
<reference evidence="4" key="2">
    <citation type="submission" date="2023-05" db="EMBL/GenBank/DDBJ databases">
        <authorList>
            <consortium name="Lawrence Berkeley National Laboratory"/>
            <person name="Steindorff A."/>
            <person name="Hensen N."/>
            <person name="Bonometti L."/>
            <person name="Westerberg I."/>
            <person name="Brannstrom I.O."/>
            <person name="Guillou S."/>
            <person name="Cros-Aarteil S."/>
            <person name="Calhoun S."/>
            <person name="Haridas S."/>
            <person name="Kuo A."/>
            <person name="Mondo S."/>
            <person name="Pangilinan J."/>
            <person name="Riley R."/>
            <person name="Labutti K."/>
            <person name="Andreopoulos B."/>
            <person name="Lipzen A."/>
            <person name="Chen C."/>
            <person name="Yanf M."/>
            <person name="Daum C."/>
            <person name="Ng V."/>
            <person name="Clum A."/>
            <person name="Ohm R."/>
            <person name="Martin F."/>
            <person name="Silar P."/>
            <person name="Natvig D."/>
            <person name="Lalanne C."/>
            <person name="Gautier V."/>
            <person name="Ament-Velasquez S.L."/>
            <person name="Kruys A."/>
            <person name="Hutchinson M.I."/>
            <person name="Powell A.J."/>
            <person name="Barry K."/>
            <person name="Miller A.N."/>
            <person name="Grigoriev I.V."/>
            <person name="Debuchy R."/>
            <person name="Gladieux P."/>
            <person name="Thoren M.H."/>
            <person name="Johannesson H."/>
        </authorList>
    </citation>
    <scope>NUCLEOTIDE SEQUENCE</scope>
    <source>
        <strain evidence="4">CBS 103.79</strain>
    </source>
</reference>
<organism evidence="4 5">
    <name type="scientific">Staphylotrichum tortipilum</name>
    <dbReference type="NCBI Taxonomy" id="2831512"/>
    <lineage>
        <taxon>Eukaryota</taxon>
        <taxon>Fungi</taxon>
        <taxon>Dikarya</taxon>
        <taxon>Ascomycota</taxon>
        <taxon>Pezizomycotina</taxon>
        <taxon>Sordariomycetes</taxon>
        <taxon>Sordariomycetidae</taxon>
        <taxon>Sordariales</taxon>
        <taxon>Chaetomiaceae</taxon>
        <taxon>Staphylotrichum</taxon>
    </lineage>
</organism>
<evidence type="ECO:0000256" key="1">
    <source>
        <dbReference type="SAM" id="Coils"/>
    </source>
</evidence>
<dbReference type="PANTHER" id="PTHR12296:SF31">
    <property type="entry name" value="DENN (AEX-3) DOMAIN PROTEIN (AFU_ORTHOLOGUE AFUA_6G11200)"/>
    <property type="match status" value="1"/>
</dbReference>
<feature type="domain" description="UDENN" evidence="3">
    <location>
        <begin position="86"/>
        <end position="531"/>
    </location>
</feature>
<dbReference type="GO" id="GO:0032483">
    <property type="term" value="P:regulation of Rab protein signal transduction"/>
    <property type="evidence" value="ECO:0007669"/>
    <property type="project" value="TreeGrafter"/>
</dbReference>
<dbReference type="InterPro" id="IPR001194">
    <property type="entry name" value="cDENN_dom"/>
</dbReference>
<feature type="compositionally biased region" description="Low complexity" evidence="2">
    <location>
        <begin position="792"/>
        <end position="808"/>
    </location>
</feature>